<evidence type="ECO:0000313" key="2">
    <source>
        <dbReference type="Proteomes" id="UP000821845"/>
    </source>
</evidence>
<sequence>MRTTKKPPGHTDAEVHVPLLDAQVDYQGRVQRGVGVEEVAFWIMPHAGDDRTLHPLTFLWEDMAANGDKQSVYIFIGDRSSFAFERSSSPGRVDRSFTKISNLGQAGRRALLVIYNDS</sequence>
<evidence type="ECO:0000313" key="1">
    <source>
        <dbReference type="EMBL" id="KAH6941056.1"/>
    </source>
</evidence>
<dbReference type="EMBL" id="CM023491">
    <property type="protein sequence ID" value="KAH6941056.1"/>
    <property type="molecule type" value="Genomic_DNA"/>
</dbReference>
<reference evidence="1" key="1">
    <citation type="submission" date="2020-05" db="EMBL/GenBank/DDBJ databases">
        <title>Large-scale comparative analyses of tick genomes elucidate their genetic diversity and vector capacities.</title>
        <authorList>
            <person name="Jia N."/>
            <person name="Wang J."/>
            <person name="Shi W."/>
            <person name="Du L."/>
            <person name="Sun Y."/>
            <person name="Zhan W."/>
            <person name="Jiang J."/>
            <person name="Wang Q."/>
            <person name="Zhang B."/>
            <person name="Ji P."/>
            <person name="Sakyi L.B."/>
            <person name="Cui X."/>
            <person name="Yuan T."/>
            <person name="Jiang B."/>
            <person name="Yang W."/>
            <person name="Lam T.T.-Y."/>
            <person name="Chang Q."/>
            <person name="Ding S."/>
            <person name="Wang X."/>
            <person name="Zhu J."/>
            <person name="Ruan X."/>
            <person name="Zhao L."/>
            <person name="Wei J."/>
            <person name="Que T."/>
            <person name="Du C."/>
            <person name="Cheng J."/>
            <person name="Dai P."/>
            <person name="Han X."/>
            <person name="Huang E."/>
            <person name="Gao Y."/>
            <person name="Liu J."/>
            <person name="Shao H."/>
            <person name="Ye R."/>
            <person name="Li L."/>
            <person name="Wei W."/>
            <person name="Wang X."/>
            <person name="Wang C."/>
            <person name="Yang T."/>
            <person name="Huo Q."/>
            <person name="Li W."/>
            <person name="Guo W."/>
            <person name="Chen H."/>
            <person name="Zhou L."/>
            <person name="Ni X."/>
            <person name="Tian J."/>
            <person name="Zhou Y."/>
            <person name="Sheng Y."/>
            <person name="Liu T."/>
            <person name="Pan Y."/>
            <person name="Xia L."/>
            <person name="Li J."/>
            <person name="Zhao F."/>
            <person name="Cao W."/>
        </authorList>
    </citation>
    <scope>NUCLEOTIDE SEQUENCE</scope>
    <source>
        <strain evidence="1">Hyas-2018</strain>
    </source>
</reference>
<gene>
    <name evidence="1" type="ORF">HPB50_012754</name>
</gene>
<protein>
    <submittedName>
        <fullName evidence="1">Uncharacterized protein</fullName>
    </submittedName>
</protein>
<organism evidence="1 2">
    <name type="scientific">Hyalomma asiaticum</name>
    <name type="common">Tick</name>
    <dbReference type="NCBI Taxonomy" id="266040"/>
    <lineage>
        <taxon>Eukaryota</taxon>
        <taxon>Metazoa</taxon>
        <taxon>Ecdysozoa</taxon>
        <taxon>Arthropoda</taxon>
        <taxon>Chelicerata</taxon>
        <taxon>Arachnida</taxon>
        <taxon>Acari</taxon>
        <taxon>Parasitiformes</taxon>
        <taxon>Ixodida</taxon>
        <taxon>Ixodoidea</taxon>
        <taxon>Ixodidae</taxon>
        <taxon>Hyalomminae</taxon>
        <taxon>Hyalomma</taxon>
    </lineage>
</organism>
<proteinExistence type="predicted"/>
<keyword evidence="2" id="KW-1185">Reference proteome</keyword>
<accession>A0ACB7T1H3</accession>
<dbReference type="Proteomes" id="UP000821845">
    <property type="component" value="Chromosome 11"/>
</dbReference>
<name>A0ACB7T1H3_HYAAI</name>
<comment type="caution">
    <text evidence="1">The sequence shown here is derived from an EMBL/GenBank/DDBJ whole genome shotgun (WGS) entry which is preliminary data.</text>
</comment>